<protein>
    <submittedName>
        <fullName evidence="2">Uncharacterized protein</fullName>
    </submittedName>
</protein>
<dbReference type="STRING" id="758820.SAMN00777080_2255"/>
<keyword evidence="1" id="KW-1133">Transmembrane helix</keyword>
<feature type="transmembrane region" description="Helical" evidence="1">
    <location>
        <begin position="168"/>
        <end position="187"/>
    </location>
</feature>
<evidence type="ECO:0000313" key="3">
    <source>
        <dbReference type="Proteomes" id="UP000192333"/>
    </source>
</evidence>
<gene>
    <name evidence="2" type="ORF">SAMN00777080_2255</name>
</gene>
<name>A0A1W2H401_9BACT</name>
<dbReference type="Proteomes" id="UP000192333">
    <property type="component" value="Chromosome I"/>
</dbReference>
<keyword evidence="3" id="KW-1185">Reference proteome</keyword>
<accession>A0A1W2H401</accession>
<proteinExistence type="predicted"/>
<dbReference type="AlphaFoldDB" id="A0A1W2H401"/>
<feature type="transmembrane region" description="Helical" evidence="1">
    <location>
        <begin position="27"/>
        <end position="45"/>
    </location>
</feature>
<feature type="transmembrane region" description="Helical" evidence="1">
    <location>
        <begin position="82"/>
        <end position="101"/>
    </location>
</feature>
<feature type="transmembrane region" description="Helical" evidence="1">
    <location>
        <begin position="216"/>
        <end position="234"/>
    </location>
</feature>
<organism evidence="2 3">
    <name type="scientific">Aquiflexum balticum DSM 16537</name>
    <dbReference type="NCBI Taxonomy" id="758820"/>
    <lineage>
        <taxon>Bacteria</taxon>
        <taxon>Pseudomonadati</taxon>
        <taxon>Bacteroidota</taxon>
        <taxon>Cytophagia</taxon>
        <taxon>Cytophagales</taxon>
        <taxon>Cyclobacteriaceae</taxon>
        <taxon>Aquiflexum</taxon>
    </lineage>
</organism>
<sequence length="406" mass="47364">MEKTDQDSAEDISWLTNLQKNSWEPEVIISGISLAFIFAFPAEVYKFAVVLVQDYGLDFVGAWLVFIYLSIIVNVFKIFFTVHLVLRFAWAGLLGLSYAFPKGVINENLFKVGKDYEYTKPSDMVLKLEKICSMAFAFPLMMGISFLIFTSYLGVLLAIYKVFDLDFFLIYLIFMASIIGFALFSIIGKKSKLKVWIAKSIFSTIQALYQSNLGKWYIIGYTIFIFLLTVPFIISDSKDLFLFSNISKPTEQSLDWPYQSWHFEDKLDSEERFPRAMMKSEEISEDLTPITLSYYEMDNKNVRLLNENFKQELDSLGWGEVQNHYNLYRFYINDSLVEIDDSNWRKISMKNTRQRAYQGLLDISHLENGVHEIRIEKIFVAGGLLVTDDLFRYRKEWAKFSFIKTD</sequence>
<dbReference type="EMBL" id="LT838813">
    <property type="protein sequence ID" value="SMD43650.1"/>
    <property type="molecule type" value="Genomic_DNA"/>
</dbReference>
<feature type="transmembrane region" description="Helical" evidence="1">
    <location>
        <begin position="136"/>
        <end position="162"/>
    </location>
</feature>
<evidence type="ECO:0000313" key="2">
    <source>
        <dbReference type="EMBL" id="SMD43650.1"/>
    </source>
</evidence>
<dbReference type="OrthoDB" id="1491387at2"/>
<evidence type="ECO:0000256" key="1">
    <source>
        <dbReference type="SAM" id="Phobius"/>
    </source>
</evidence>
<dbReference type="RefSeq" id="WP_157370123.1">
    <property type="nucleotide sequence ID" value="NZ_LT838813.1"/>
</dbReference>
<keyword evidence="1" id="KW-0812">Transmembrane</keyword>
<feature type="transmembrane region" description="Helical" evidence="1">
    <location>
        <begin position="57"/>
        <end position="76"/>
    </location>
</feature>
<reference evidence="3" key="1">
    <citation type="submission" date="2017-04" db="EMBL/GenBank/DDBJ databases">
        <authorList>
            <person name="Varghese N."/>
            <person name="Submissions S."/>
        </authorList>
    </citation>
    <scope>NUCLEOTIDE SEQUENCE [LARGE SCALE GENOMIC DNA]</scope>
    <source>
        <strain evidence="3">DSM 16537</strain>
    </source>
</reference>
<keyword evidence="1" id="KW-0472">Membrane</keyword>